<proteinExistence type="predicted"/>
<evidence type="ECO:0000313" key="2">
    <source>
        <dbReference type="Proteomes" id="UP000014617"/>
    </source>
</evidence>
<comment type="caution">
    <text evidence="1">The sequence shown here is derived from an EMBL/GenBank/DDBJ whole genome shotgun (WGS) entry which is preliminary data.</text>
</comment>
<name>S3JG44_MICAE</name>
<dbReference type="AlphaFoldDB" id="S3JG44"/>
<sequence length="55" mass="6423">MLTDWKKQVELDFLNEVSCVPLQKGLRNLQTAFPNFSTDRTNYHKFKTKYKGGSV</sequence>
<evidence type="ECO:0000313" key="1">
    <source>
        <dbReference type="EMBL" id="EPF24703.1"/>
    </source>
</evidence>
<dbReference type="Proteomes" id="UP000014617">
    <property type="component" value="Unassembled WGS sequence"/>
</dbReference>
<dbReference type="PATRIC" id="fig|482300.6.peg.361"/>
<evidence type="ECO:0008006" key="3">
    <source>
        <dbReference type="Google" id="ProtNLM"/>
    </source>
</evidence>
<dbReference type="EMBL" id="ASZQ01000014">
    <property type="protein sequence ID" value="EPF24703.1"/>
    <property type="molecule type" value="Genomic_DNA"/>
</dbReference>
<protein>
    <recommendedName>
        <fullName evidence="3">Transposase</fullName>
    </recommendedName>
</protein>
<accession>S3JG44</accession>
<organism evidence="1 2">
    <name type="scientific">Microcystis aeruginosa SPC777</name>
    <dbReference type="NCBI Taxonomy" id="482300"/>
    <lineage>
        <taxon>Bacteria</taxon>
        <taxon>Bacillati</taxon>
        <taxon>Cyanobacteriota</taxon>
        <taxon>Cyanophyceae</taxon>
        <taxon>Oscillatoriophycideae</taxon>
        <taxon>Chroococcales</taxon>
        <taxon>Microcystaceae</taxon>
        <taxon>Microcystis</taxon>
    </lineage>
</organism>
<gene>
    <name evidence="1" type="ORF">MAESPC_00318</name>
</gene>
<reference evidence="1 2" key="1">
    <citation type="journal article" date="2013" name="Genome Announc.">
        <title>Draft Genome Sequence of the Brazilian Toxic Bloom-Forming Cyanobacterium Microcystis aeruginosa Strain SPC777.</title>
        <authorList>
            <person name="Fiore M.F."/>
            <person name="Alvarenga D.O."/>
            <person name="Varani A.M."/>
            <person name="Hoff-Risseti C."/>
            <person name="Crespim E."/>
            <person name="Ramos R.T."/>
            <person name="Silva A."/>
            <person name="Schaker P.D."/>
            <person name="Heck K."/>
            <person name="Rigonato J."/>
            <person name="Schneider M.P."/>
        </authorList>
    </citation>
    <scope>NUCLEOTIDE SEQUENCE [LARGE SCALE GENOMIC DNA]</scope>
    <source>
        <strain evidence="2">SPC 777</strain>
    </source>
</reference>